<dbReference type="Proteomes" id="UP001195483">
    <property type="component" value="Unassembled WGS sequence"/>
</dbReference>
<reference evidence="1" key="2">
    <citation type="journal article" date="2021" name="Genome Biol. Evol.">
        <title>Developing a high-quality reference genome for a parasitic bivalve with doubly uniparental inheritance (Bivalvia: Unionida).</title>
        <authorList>
            <person name="Smith C.H."/>
        </authorList>
    </citation>
    <scope>NUCLEOTIDE SEQUENCE</scope>
    <source>
        <strain evidence="1">CHS0354</strain>
        <tissue evidence="1">Mantle</tissue>
    </source>
</reference>
<reference evidence="1" key="3">
    <citation type="submission" date="2023-05" db="EMBL/GenBank/DDBJ databases">
        <authorList>
            <person name="Smith C.H."/>
        </authorList>
    </citation>
    <scope>NUCLEOTIDE SEQUENCE</scope>
    <source>
        <strain evidence="1">CHS0354</strain>
        <tissue evidence="1">Mantle</tissue>
    </source>
</reference>
<evidence type="ECO:0000313" key="2">
    <source>
        <dbReference type="Proteomes" id="UP001195483"/>
    </source>
</evidence>
<sequence length="193" mass="22293">MKNPVRRSSYRHFVWSIDFKRRKLRVHAIEPIRDDHSPFSCGQRSPHWQHRSVEHMQGFYSGGYAGIVHHDVCTDVQRKLCRDCKLYVCRNCNEGRIQELCNDYTAGYTQWLRTFAGILKRDMYTDCTAGSMKGFAKYKYTSAVNSCTYLAQVLLSTEACTEILECDVCKDCTAGKYVGIVHREVSWGLYSCT</sequence>
<evidence type="ECO:0000313" key="1">
    <source>
        <dbReference type="EMBL" id="KAK3586310.1"/>
    </source>
</evidence>
<reference evidence="1" key="1">
    <citation type="journal article" date="2021" name="Genome Biol. Evol.">
        <title>A High-Quality Reference Genome for a Parasitic Bivalve with Doubly Uniparental Inheritance (Bivalvia: Unionida).</title>
        <authorList>
            <person name="Smith C.H."/>
        </authorList>
    </citation>
    <scope>NUCLEOTIDE SEQUENCE</scope>
    <source>
        <strain evidence="1">CHS0354</strain>
    </source>
</reference>
<keyword evidence="2" id="KW-1185">Reference proteome</keyword>
<gene>
    <name evidence="1" type="ORF">CHS0354_036905</name>
</gene>
<organism evidence="1 2">
    <name type="scientific">Potamilus streckersoni</name>
    <dbReference type="NCBI Taxonomy" id="2493646"/>
    <lineage>
        <taxon>Eukaryota</taxon>
        <taxon>Metazoa</taxon>
        <taxon>Spiralia</taxon>
        <taxon>Lophotrochozoa</taxon>
        <taxon>Mollusca</taxon>
        <taxon>Bivalvia</taxon>
        <taxon>Autobranchia</taxon>
        <taxon>Heteroconchia</taxon>
        <taxon>Palaeoheterodonta</taxon>
        <taxon>Unionida</taxon>
        <taxon>Unionoidea</taxon>
        <taxon>Unionidae</taxon>
        <taxon>Ambleminae</taxon>
        <taxon>Lampsilini</taxon>
        <taxon>Potamilus</taxon>
    </lineage>
</organism>
<dbReference type="AlphaFoldDB" id="A0AAE0S6R0"/>
<accession>A0AAE0S6R0</accession>
<name>A0AAE0S6R0_9BIVA</name>
<comment type="caution">
    <text evidence="1">The sequence shown here is derived from an EMBL/GenBank/DDBJ whole genome shotgun (WGS) entry which is preliminary data.</text>
</comment>
<proteinExistence type="predicted"/>
<protein>
    <submittedName>
        <fullName evidence="1">Uncharacterized protein</fullName>
    </submittedName>
</protein>
<dbReference type="EMBL" id="JAEAOA010002162">
    <property type="protein sequence ID" value="KAK3586310.1"/>
    <property type="molecule type" value="Genomic_DNA"/>
</dbReference>